<accession>A0A919L5Y8</accession>
<keyword evidence="2" id="KW-1185">Reference proteome</keyword>
<name>A0A919L5Y8_9ACTN</name>
<comment type="caution">
    <text evidence="1">The sequence shown here is derived from an EMBL/GenBank/DDBJ whole genome shotgun (WGS) entry which is preliminary data.</text>
</comment>
<dbReference type="EMBL" id="BNAT01000003">
    <property type="protein sequence ID" value="GHH83906.1"/>
    <property type="molecule type" value="Genomic_DNA"/>
</dbReference>
<evidence type="ECO:0000313" key="1">
    <source>
        <dbReference type="EMBL" id="GHH83906.1"/>
    </source>
</evidence>
<proteinExistence type="predicted"/>
<sequence length="63" mass="6819">MTTTKDGQPTSSFAYCSWHQGYTRTARLVRLPADQGSGSGTPGLFACTPCRHAYDLVPISEQP</sequence>
<dbReference type="Proteomes" id="UP000603227">
    <property type="component" value="Unassembled WGS sequence"/>
</dbReference>
<organism evidence="1 2">
    <name type="scientific">Streptomyces capitiformicae</name>
    <dbReference type="NCBI Taxonomy" id="2014920"/>
    <lineage>
        <taxon>Bacteria</taxon>
        <taxon>Bacillati</taxon>
        <taxon>Actinomycetota</taxon>
        <taxon>Actinomycetes</taxon>
        <taxon>Kitasatosporales</taxon>
        <taxon>Streptomycetaceae</taxon>
        <taxon>Streptomyces</taxon>
    </lineage>
</organism>
<evidence type="ECO:0000313" key="2">
    <source>
        <dbReference type="Proteomes" id="UP000603227"/>
    </source>
</evidence>
<reference evidence="1" key="1">
    <citation type="journal article" date="2014" name="Int. J. Syst. Evol. Microbiol.">
        <title>Complete genome sequence of Corynebacterium casei LMG S-19264T (=DSM 44701T), isolated from a smear-ripened cheese.</title>
        <authorList>
            <consortium name="US DOE Joint Genome Institute (JGI-PGF)"/>
            <person name="Walter F."/>
            <person name="Albersmeier A."/>
            <person name="Kalinowski J."/>
            <person name="Ruckert C."/>
        </authorList>
    </citation>
    <scope>NUCLEOTIDE SEQUENCE</scope>
    <source>
        <strain evidence="1">CGMCC 4.7403</strain>
    </source>
</reference>
<dbReference type="AlphaFoldDB" id="A0A919L5Y8"/>
<protein>
    <submittedName>
        <fullName evidence="1">Uncharacterized protein</fullName>
    </submittedName>
</protein>
<reference evidence="1" key="2">
    <citation type="submission" date="2020-09" db="EMBL/GenBank/DDBJ databases">
        <authorList>
            <person name="Sun Q."/>
            <person name="Zhou Y."/>
        </authorList>
    </citation>
    <scope>NUCLEOTIDE SEQUENCE</scope>
    <source>
        <strain evidence="1">CGMCC 4.7403</strain>
    </source>
</reference>
<gene>
    <name evidence="1" type="ORF">GCM10017771_11700</name>
</gene>